<dbReference type="PROSITE" id="PS51257">
    <property type="entry name" value="PROKAR_LIPOPROTEIN"/>
    <property type="match status" value="1"/>
</dbReference>
<accession>A0A6J6LJE4</accession>
<dbReference type="AlphaFoldDB" id="A0A6J6LJE4"/>
<evidence type="ECO:0000256" key="1">
    <source>
        <dbReference type="SAM" id="MobiDB-lite"/>
    </source>
</evidence>
<gene>
    <name evidence="2" type="ORF">UFOPK2214_01312</name>
</gene>
<organism evidence="2">
    <name type="scientific">freshwater metagenome</name>
    <dbReference type="NCBI Taxonomy" id="449393"/>
    <lineage>
        <taxon>unclassified sequences</taxon>
        <taxon>metagenomes</taxon>
        <taxon>ecological metagenomes</taxon>
    </lineage>
</organism>
<reference evidence="2" key="1">
    <citation type="submission" date="2020-05" db="EMBL/GenBank/DDBJ databases">
        <authorList>
            <person name="Chiriac C."/>
            <person name="Salcher M."/>
            <person name="Ghai R."/>
            <person name="Kavagutti S V."/>
        </authorList>
    </citation>
    <scope>NUCLEOTIDE SEQUENCE</scope>
</reference>
<proteinExistence type="predicted"/>
<protein>
    <submittedName>
        <fullName evidence="2">Unannotated protein</fullName>
    </submittedName>
</protein>
<feature type="region of interest" description="Disordered" evidence="1">
    <location>
        <begin position="527"/>
        <end position="551"/>
    </location>
</feature>
<feature type="compositionally biased region" description="Low complexity" evidence="1">
    <location>
        <begin position="536"/>
        <end position="551"/>
    </location>
</feature>
<dbReference type="EMBL" id="CAEZWJ010000057">
    <property type="protein sequence ID" value="CAB4662147.1"/>
    <property type="molecule type" value="Genomic_DNA"/>
</dbReference>
<sequence length="551" mass="58700">MRRSRLALIALSLVFAGSACSNTSTATSPTTPDTKALVKQILSHCTDLAAPELGEGVLCIDNGFRMKSDDFSFKNWGRSLSAEGNVTAQTLIDLFGHDSVCVAGPQDTCVLRPTAIQKLEEWNTALNGGRCEGLAALSTRFLLRMDSPSTFQTNVTSVSALRQDNKKLNSSVVYWWATQFLNEVTDHAATSRGLSPLRLVDDLIQGIAHSVGYTVGIYNGPSGHSLTPFAVTQRGEDFVIHVYDNNHPGERFELLVNSRTNKWRYPNAFRDVDGSFITWSGGTGSLELTAMSTRKGPFQCSFCNTSLTNSPHVITLASRDNRAAGFIEITTDEGVLRTSPTAIENSIPGANVSIGKGSGGGLITISLPSALNNFDVRLVRVSQDVPAADVVLGLRRSDGASIQVTGNLAHDVLNKKNRSTALISVTSDETAVHAPIENIARLSLSAGSQISRRVLNAGETMAVKPISANSIEVSVKGANGSETPFVPISLTTQTATTELIVSLDDTGQLTFLPSRIAPIQVNAQQPPNFTAGKAAPTTSTTIPSIEISEPD</sequence>
<evidence type="ECO:0000313" key="2">
    <source>
        <dbReference type="EMBL" id="CAB4662147.1"/>
    </source>
</evidence>
<name>A0A6J6LJE4_9ZZZZ</name>